<accession>A0A653III7</accession>
<protein>
    <submittedName>
        <fullName evidence="1">Uncharacterized protein</fullName>
    </submittedName>
</protein>
<dbReference type="RefSeq" id="WP_088836969.1">
    <property type="nucleotide sequence ID" value="NZ_LR732308.1"/>
</dbReference>
<dbReference type="EMBL" id="CABWKQ010000058">
    <property type="protein sequence ID" value="VWX38741.1"/>
    <property type="molecule type" value="Genomic_DNA"/>
</dbReference>
<sequence>MISAQEAYFIKNGLNEQFEDPRIDCDFSIFSLEPFQLLLHVHDADMDELSTEIRYGLSRKIRSQLHQLDAKLGGTPINVVFVVSAPLISDNSYCVILH</sequence>
<evidence type="ECO:0000313" key="2">
    <source>
        <dbReference type="Proteomes" id="UP000439752"/>
    </source>
</evidence>
<keyword evidence="2" id="KW-1185">Reference proteome</keyword>
<organism evidence="1 2">
    <name type="scientific">Exiguobacterium oxidotolerans</name>
    <dbReference type="NCBI Taxonomy" id="223958"/>
    <lineage>
        <taxon>Bacteria</taxon>
        <taxon>Bacillati</taxon>
        <taxon>Bacillota</taxon>
        <taxon>Bacilli</taxon>
        <taxon>Bacillales</taxon>
        <taxon>Bacillales Family XII. Incertae Sedis</taxon>
        <taxon>Exiguobacterium</taxon>
    </lineage>
</organism>
<proteinExistence type="predicted"/>
<reference evidence="1 2" key="1">
    <citation type="submission" date="2019-10" db="EMBL/GenBank/DDBJ databases">
        <authorList>
            <person name="Karimi E."/>
        </authorList>
    </citation>
    <scope>NUCLEOTIDE SEQUENCE [LARGE SCALE GENOMIC DNA]</scope>
    <source>
        <strain evidence="1">Exiguobacterium sp. 9Y</strain>
    </source>
</reference>
<name>A0A653III7_9BACL</name>
<dbReference type="AlphaFoldDB" id="A0A653III7"/>
<evidence type="ECO:0000313" key="1">
    <source>
        <dbReference type="EMBL" id="VWX38741.1"/>
    </source>
</evidence>
<gene>
    <name evidence="1" type="ORF">EXIGUO9Y_80069</name>
</gene>
<dbReference type="Proteomes" id="UP000439752">
    <property type="component" value="Unassembled WGS sequence"/>
</dbReference>